<evidence type="ECO:0000256" key="1">
    <source>
        <dbReference type="PROSITE-ProRule" id="PRU00244"/>
    </source>
</evidence>
<dbReference type="Gene3D" id="3.30.450.20">
    <property type="entry name" value="PAS domain"/>
    <property type="match status" value="1"/>
</dbReference>
<dbReference type="RefSeq" id="WP_378113550.1">
    <property type="nucleotide sequence ID" value="NZ_JBHSNC010000055.1"/>
</dbReference>
<keyword evidence="1" id="KW-1133">Transmembrane helix</keyword>
<dbReference type="CDD" id="cd00130">
    <property type="entry name" value="PAS"/>
    <property type="match status" value="1"/>
</dbReference>
<dbReference type="NCBIfam" id="TIGR00254">
    <property type="entry name" value="GGDEF"/>
    <property type="match status" value="1"/>
</dbReference>
<dbReference type="PROSITE" id="PS50887">
    <property type="entry name" value="GGDEF"/>
    <property type="match status" value="1"/>
</dbReference>
<dbReference type="PROSITE" id="PS50924">
    <property type="entry name" value="MHYT"/>
    <property type="match status" value="1"/>
</dbReference>
<dbReference type="PROSITE" id="PS50112">
    <property type="entry name" value="PAS"/>
    <property type="match status" value="1"/>
</dbReference>
<dbReference type="PROSITE" id="PS50883">
    <property type="entry name" value="EAL"/>
    <property type="match status" value="1"/>
</dbReference>
<dbReference type="InterPro" id="IPR029787">
    <property type="entry name" value="Nucleotide_cyclase"/>
</dbReference>
<dbReference type="InterPro" id="IPR001633">
    <property type="entry name" value="EAL_dom"/>
</dbReference>
<accession>A0ABW0R385</accession>
<dbReference type="Proteomes" id="UP001596108">
    <property type="component" value="Unassembled WGS sequence"/>
</dbReference>
<dbReference type="Pfam" id="PF00563">
    <property type="entry name" value="EAL"/>
    <property type="match status" value="1"/>
</dbReference>
<dbReference type="InterPro" id="IPR052155">
    <property type="entry name" value="Biofilm_reg_signaling"/>
</dbReference>
<organism evidence="6 7">
    <name type="scientific">Cohnella yongneupensis</name>
    <dbReference type="NCBI Taxonomy" id="425006"/>
    <lineage>
        <taxon>Bacteria</taxon>
        <taxon>Bacillati</taxon>
        <taxon>Bacillota</taxon>
        <taxon>Bacilli</taxon>
        <taxon>Bacillales</taxon>
        <taxon>Paenibacillaceae</taxon>
        <taxon>Cohnella</taxon>
    </lineage>
</organism>
<dbReference type="Pfam" id="PF00990">
    <property type="entry name" value="GGDEF"/>
    <property type="match status" value="1"/>
</dbReference>
<feature type="domain" description="EAL" evidence="3">
    <location>
        <begin position="556"/>
        <end position="809"/>
    </location>
</feature>
<dbReference type="SUPFAM" id="SSF55073">
    <property type="entry name" value="Nucleotide cyclase"/>
    <property type="match status" value="1"/>
</dbReference>
<keyword evidence="7" id="KW-1185">Reference proteome</keyword>
<gene>
    <name evidence="6" type="ORF">ACFPQ4_19400</name>
</gene>
<dbReference type="SMART" id="SM00267">
    <property type="entry name" value="GGDEF"/>
    <property type="match status" value="1"/>
</dbReference>
<dbReference type="EMBL" id="JBHSNC010000055">
    <property type="protein sequence ID" value="MFC5531591.1"/>
    <property type="molecule type" value="Genomic_DNA"/>
</dbReference>
<dbReference type="NCBIfam" id="TIGR00229">
    <property type="entry name" value="sensory_box"/>
    <property type="match status" value="1"/>
</dbReference>
<feature type="domain" description="PAS" evidence="2">
    <location>
        <begin position="254"/>
        <end position="327"/>
    </location>
</feature>
<comment type="caution">
    <text evidence="6">The sequence shown here is derived from an EMBL/GenBank/DDBJ whole genome shotgun (WGS) entry which is preliminary data.</text>
</comment>
<dbReference type="InterPro" id="IPR035919">
    <property type="entry name" value="EAL_sf"/>
</dbReference>
<dbReference type="CDD" id="cd01948">
    <property type="entry name" value="EAL"/>
    <property type="match status" value="1"/>
</dbReference>
<feature type="transmembrane region" description="Helical" evidence="1">
    <location>
        <begin position="12"/>
        <end position="32"/>
    </location>
</feature>
<dbReference type="Pfam" id="PF03707">
    <property type="entry name" value="MHYT"/>
    <property type="match status" value="2"/>
</dbReference>
<evidence type="ECO:0000259" key="4">
    <source>
        <dbReference type="PROSITE" id="PS50887"/>
    </source>
</evidence>
<dbReference type="Pfam" id="PF13426">
    <property type="entry name" value="PAS_9"/>
    <property type="match status" value="1"/>
</dbReference>
<dbReference type="PANTHER" id="PTHR44757:SF2">
    <property type="entry name" value="BIOFILM ARCHITECTURE MAINTENANCE PROTEIN MBAA"/>
    <property type="match status" value="1"/>
</dbReference>
<dbReference type="Gene3D" id="3.30.70.270">
    <property type="match status" value="1"/>
</dbReference>
<feature type="transmembrane region" description="Helical" evidence="1">
    <location>
        <begin position="109"/>
        <end position="128"/>
    </location>
</feature>
<dbReference type="SUPFAM" id="SSF55785">
    <property type="entry name" value="PYP-like sensor domain (PAS domain)"/>
    <property type="match status" value="1"/>
</dbReference>
<dbReference type="InterPro" id="IPR000014">
    <property type="entry name" value="PAS"/>
</dbReference>
<feature type="transmembrane region" description="Helical" evidence="1">
    <location>
        <begin position="44"/>
        <end position="67"/>
    </location>
</feature>
<evidence type="ECO:0000259" key="5">
    <source>
        <dbReference type="PROSITE" id="PS50924"/>
    </source>
</evidence>
<dbReference type="CDD" id="cd01949">
    <property type="entry name" value="GGDEF"/>
    <property type="match status" value="1"/>
</dbReference>
<name>A0ABW0R385_9BACL</name>
<dbReference type="Gene3D" id="3.20.20.450">
    <property type="entry name" value="EAL domain"/>
    <property type="match status" value="1"/>
</dbReference>
<proteinExistence type="predicted"/>
<feature type="transmembrane region" description="Helical" evidence="1">
    <location>
        <begin position="79"/>
        <end position="97"/>
    </location>
</feature>
<evidence type="ECO:0000259" key="3">
    <source>
        <dbReference type="PROSITE" id="PS50883"/>
    </source>
</evidence>
<dbReference type="InterPro" id="IPR000160">
    <property type="entry name" value="GGDEF_dom"/>
</dbReference>
<keyword evidence="1" id="KW-0812">Transmembrane</keyword>
<reference evidence="7" key="1">
    <citation type="journal article" date="2019" name="Int. J. Syst. Evol. Microbiol.">
        <title>The Global Catalogue of Microorganisms (GCM) 10K type strain sequencing project: providing services to taxonomists for standard genome sequencing and annotation.</title>
        <authorList>
            <consortium name="The Broad Institute Genomics Platform"/>
            <consortium name="The Broad Institute Genome Sequencing Center for Infectious Disease"/>
            <person name="Wu L."/>
            <person name="Ma J."/>
        </authorList>
    </citation>
    <scope>NUCLEOTIDE SEQUENCE [LARGE SCALE GENOMIC DNA]</scope>
    <source>
        <strain evidence="7">CGMCC 1.18578</strain>
    </source>
</reference>
<feature type="transmembrane region" description="Helical" evidence="1">
    <location>
        <begin position="218"/>
        <end position="240"/>
    </location>
</feature>
<feature type="transmembrane region" description="Helical" evidence="1">
    <location>
        <begin position="174"/>
        <end position="198"/>
    </location>
</feature>
<dbReference type="PANTHER" id="PTHR44757">
    <property type="entry name" value="DIGUANYLATE CYCLASE DGCP"/>
    <property type="match status" value="1"/>
</dbReference>
<evidence type="ECO:0000313" key="7">
    <source>
        <dbReference type="Proteomes" id="UP001596108"/>
    </source>
</evidence>
<dbReference type="SMART" id="SM00052">
    <property type="entry name" value="EAL"/>
    <property type="match status" value="1"/>
</dbReference>
<feature type="domain" description="MHYT" evidence="5">
    <location>
        <begin position="8"/>
        <end position="201"/>
    </location>
</feature>
<evidence type="ECO:0000259" key="2">
    <source>
        <dbReference type="PROSITE" id="PS50112"/>
    </source>
</evidence>
<dbReference type="InterPro" id="IPR043128">
    <property type="entry name" value="Rev_trsase/Diguanyl_cyclase"/>
</dbReference>
<protein>
    <submittedName>
        <fullName evidence="6">EAL domain-containing protein</fullName>
    </submittedName>
</protein>
<keyword evidence="1" id="KW-0472">Membrane</keyword>
<dbReference type="SMART" id="SM00091">
    <property type="entry name" value="PAS"/>
    <property type="match status" value="1"/>
</dbReference>
<dbReference type="SUPFAM" id="SSF141868">
    <property type="entry name" value="EAL domain-like"/>
    <property type="match status" value="1"/>
</dbReference>
<feature type="domain" description="GGDEF" evidence="4">
    <location>
        <begin position="413"/>
        <end position="547"/>
    </location>
</feature>
<dbReference type="InterPro" id="IPR005330">
    <property type="entry name" value="MHYT_dom"/>
</dbReference>
<dbReference type="InterPro" id="IPR035965">
    <property type="entry name" value="PAS-like_dom_sf"/>
</dbReference>
<sequence>MQHIHGTYNYSLVLVSYLIAVVASYAALDFAGRVSAAKAGVSRFFWHVGGATFMGIGIWSMHFVGMLAFTLSEPVSYDIAWVVISVAVAILASIVALEVVGTKNLSVRRLLIGGLLMAAGIVAMHYSGMAAMNVHIHYDAGWFALSVVIAIIASIAALALAFRFRSAHSWKAVLYKIGSGLIMGAAITGMHYTGMAAAHFQRESGGVPSAVAAMNQEVLAYVTATGTFLALAIAILGVFLDKRLSSKDDALYEHGKWYKSLYENHTDSIVTIDIQGIIIDVNPAFQSITGQLPGQFLGHPIMDLADVFAEEKREKARLWLIQAMRDTQVKRLDTVVSHLSGQQVHLNAMSVPVTIDDEVKGTYLIFRDVTEEKRSKEQIKHLAYHDELTRLPNRRMVNLTLEKTIKHSEASASRFAVMVIDIDRFKLINDLLGHAYGDLFLQQVTDRLHHAASGMNLMIGRMGGDEFTVICHGDPIESVAVRAAERIIDVIQIPYRLKDNDFYVSASVGIALYPAHGANVQDLLKKADAAMYDVKRKGKNGYRFYSEQLDEHHLSKIELESDLRKAIERNELVLHYQPQINARQDRIIGVEALLRWKHAEKGLVPPGQFIPVAEEAGIIGEIGEWTMREACRQMKQWQSQYGWRIPVSVNLSSQQFLDDGLVEQVAEILRETELDPSYLELEITESVMMDASRSSPILNELTEMGIHLSLDDFGTGYSSLSYLRMFPIERLKIDRTFIQEITESEDDRAIVETIISMARHLKMNVIAEGVETKEQLKLLLENGCEDIQGYYFSKPLPAEELETFVQAMRSSGGDV</sequence>
<feature type="transmembrane region" description="Helical" evidence="1">
    <location>
        <begin position="140"/>
        <end position="162"/>
    </location>
</feature>
<evidence type="ECO:0000313" key="6">
    <source>
        <dbReference type="EMBL" id="MFC5531591.1"/>
    </source>
</evidence>